<keyword evidence="3" id="KW-1185">Reference proteome</keyword>
<feature type="compositionally biased region" description="Basic and acidic residues" evidence="1">
    <location>
        <begin position="323"/>
        <end position="339"/>
    </location>
</feature>
<gene>
    <name evidence="2" type="ORF">CC1G_00234</name>
</gene>
<proteinExistence type="predicted"/>
<feature type="compositionally biased region" description="Polar residues" evidence="1">
    <location>
        <begin position="263"/>
        <end position="272"/>
    </location>
</feature>
<feature type="compositionally biased region" description="Low complexity" evidence="1">
    <location>
        <begin position="16"/>
        <end position="25"/>
    </location>
</feature>
<evidence type="ECO:0000256" key="1">
    <source>
        <dbReference type="SAM" id="MobiDB-lite"/>
    </source>
</evidence>
<dbReference type="KEGG" id="cci:CC1G_00234"/>
<dbReference type="OrthoDB" id="3240950at2759"/>
<feature type="region of interest" description="Disordered" evidence="1">
    <location>
        <begin position="371"/>
        <end position="395"/>
    </location>
</feature>
<protein>
    <submittedName>
        <fullName evidence="2">Uncharacterized protein</fullName>
    </submittedName>
</protein>
<name>A8NX87_COPC7</name>
<accession>A8NX87</accession>
<reference evidence="2 3" key="1">
    <citation type="journal article" date="2010" name="Proc. Natl. Acad. Sci. U.S.A.">
        <title>Insights into evolution of multicellular fungi from the assembled chromosomes of the mushroom Coprinopsis cinerea (Coprinus cinereus).</title>
        <authorList>
            <person name="Stajich J.E."/>
            <person name="Wilke S.K."/>
            <person name="Ahren D."/>
            <person name="Au C.H."/>
            <person name="Birren B.W."/>
            <person name="Borodovsky M."/>
            <person name="Burns C."/>
            <person name="Canback B."/>
            <person name="Casselton L.A."/>
            <person name="Cheng C.K."/>
            <person name="Deng J."/>
            <person name="Dietrich F.S."/>
            <person name="Fargo D.C."/>
            <person name="Farman M.L."/>
            <person name="Gathman A.C."/>
            <person name="Goldberg J."/>
            <person name="Guigo R."/>
            <person name="Hoegger P.J."/>
            <person name="Hooker J.B."/>
            <person name="Huggins A."/>
            <person name="James T.Y."/>
            <person name="Kamada T."/>
            <person name="Kilaru S."/>
            <person name="Kodira C."/>
            <person name="Kues U."/>
            <person name="Kupfer D."/>
            <person name="Kwan H.S."/>
            <person name="Lomsadze A."/>
            <person name="Li W."/>
            <person name="Lilly W.W."/>
            <person name="Ma L.J."/>
            <person name="Mackey A.J."/>
            <person name="Manning G."/>
            <person name="Martin F."/>
            <person name="Muraguchi H."/>
            <person name="Natvig D.O."/>
            <person name="Palmerini H."/>
            <person name="Ramesh M.A."/>
            <person name="Rehmeyer C.J."/>
            <person name="Roe B.A."/>
            <person name="Shenoy N."/>
            <person name="Stanke M."/>
            <person name="Ter-Hovhannisyan V."/>
            <person name="Tunlid A."/>
            <person name="Velagapudi R."/>
            <person name="Vision T.J."/>
            <person name="Zeng Q."/>
            <person name="Zolan M.E."/>
            <person name="Pukkila P.J."/>
        </authorList>
    </citation>
    <scope>NUCLEOTIDE SEQUENCE [LARGE SCALE GENOMIC DNA]</scope>
    <source>
        <strain evidence="3">Okayama-7 / 130 / ATCC MYA-4618 / FGSC 9003</strain>
    </source>
</reference>
<comment type="caution">
    <text evidence="2">The sequence shown here is derived from an EMBL/GenBank/DDBJ whole genome shotgun (WGS) entry which is preliminary data.</text>
</comment>
<organism evidence="2 3">
    <name type="scientific">Coprinopsis cinerea (strain Okayama-7 / 130 / ATCC MYA-4618 / FGSC 9003)</name>
    <name type="common">Inky cap fungus</name>
    <name type="synonym">Hormographiella aspergillata</name>
    <dbReference type="NCBI Taxonomy" id="240176"/>
    <lineage>
        <taxon>Eukaryota</taxon>
        <taxon>Fungi</taxon>
        <taxon>Dikarya</taxon>
        <taxon>Basidiomycota</taxon>
        <taxon>Agaricomycotina</taxon>
        <taxon>Agaricomycetes</taxon>
        <taxon>Agaricomycetidae</taxon>
        <taxon>Agaricales</taxon>
        <taxon>Agaricineae</taxon>
        <taxon>Psathyrellaceae</taxon>
        <taxon>Coprinopsis</taxon>
    </lineage>
</organism>
<feature type="compositionally biased region" description="Basic and acidic residues" evidence="1">
    <location>
        <begin position="175"/>
        <end position="186"/>
    </location>
</feature>
<dbReference type="AlphaFoldDB" id="A8NX87"/>
<feature type="compositionally biased region" description="Basic residues" evidence="1">
    <location>
        <begin position="187"/>
        <end position="197"/>
    </location>
</feature>
<dbReference type="GeneID" id="6013654"/>
<dbReference type="InParanoid" id="A8NX87"/>
<feature type="compositionally biased region" description="Basic and acidic residues" evidence="1">
    <location>
        <begin position="225"/>
        <end position="241"/>
    </location>
</feature>
<feature type="region of interest" description="Disordered" evidence="1">
    <location>
        <begin position="125"/>
        <end position="161"/>
    </location>
</feature>
<dbReference type="EMBL" id="AACS02000005">
    <property type="protein sequence ID" value="EAU84715.2"/>
    <property type="molecule type" value="Genomic_DNA"/>
</dbReference>
<evidence type="ECO:0000313" key="2">
    <source>
        <dbReference type="EMBL" id="EAU84715.2"/>
    </source>
</evidence>
<dbReference type="Proteomes" id="UP000001861">
    <property type="component" value="Unassembled WGS sequence"/>
</dbReference>
<evidence type="ECO:0000313" key="3">
    <source>
        <dbReference type="Proteomes" id="UP000001861"/>
    </source>
</evidence>
<dbReference type="HOGENOM" id="CLU_698319_0_0_1"/>
<feature type="region of interest" description="Disordered" evidence="1">
    <location>
        <begin position="1"/>
        <end position="105"/>
    </location>
</feature>
<feature type="compositionally biased region" description="Basic and acidic residues" evidence="1">
    <location>
        <begin position="58"/>
        <end position="69"/>
    </location>
</feature>
<feature type="region of interest" description="Disordered" evidence="1">
    <location>
        <begin position="175"/>
        <end position="353"/>
    </location>
</feature>
<sequence length="395" mass="45110">MPSLDRLKTLLGGSGRSQAGSQSSSSRRKLKKATTVHSHPQRRFDSHPDGGSSSSQDDYGRKDYRHHEQQPAPIYPSQLPRYTLYDNPVPPREHSPAPYHAGPISPHESIRPVVYSTSIAQPHPSYYQPPISNPDSWEPIPDVHRQSTIIDPEGFENGRNADGLTYEEEQWRRAQFDDGEFVDPRRSPHQARSHSIRRSGTPFGSRDDEWVNVESQQPTPRYPLHRQDLDHGDDREREMSVHRQPSLAGSQSRHDTQLLHPQHTPSAANSERQSLRHKLSRMFNNSGDDETSVDTKDRRTMAETIHTQSWTSAGGTRRSTRRAGKESGREEHVGRRLEPDYDDGTSVSEDWRESEVYQYIVPPGVNVVFKDEDGNEITRDSESDDRYMRARSPDQ</sequence>
<dbReference type="RefSeq" id="XP_001837098.2">
    <property type="nucleotide sequence ID" value="XM_001837046.2"/>
</dbReference>
<dbReference type="VEuPathDB" id="FungiDB:CC1G_00234"/>